<dbReference type="InParanoid" id="G0N8R1"/>
<comment type="subcellular location">
    <subcellularLocation>
        <location evidence="1">Membrane</location>
        <topology evidence="1">Single-pass membrane protein</topology>
    </subcellularLocation>
</comment>
<evidence type="ECO:0000256" key="11">
    <source>
        <dbReference type="SAM" id="Phobius"/>
    </source>
</evidence>
<keyword evidence="4" id="KW-0328">Glycosyltransferase</keyword>
<evidence type="ECO:0000256" key="2">
    <source>
        <dbReference type="ARBA" id="ARBA00009995"/>
    </source>
</evidence>
<reference evidence="13" key="1">
    <citation type="submission" date="2011-07" db="EMBL/GenBank/DDBJ databases">
        <authorList>
            <consortium name="Caenorhabditis brenneri Sequencing and Analysis Consortium"/>
            <person name="Wilson R.K."/>
        </authorList>
    </citation>
    <scope>NUCLEOTIDE SEQUENCE [LARGE SCALE GENOMIC DNA]</scope>
    <source>
        <strain evidence="13">PB2801</strain>
    </source>
</reference>
<evidence type="ECO:0000256" key="4">
    <source>
        <dbReference type="ARBA" id="ARBA00022676"/>
    </source>
</evidence>
<dbReference type="InterPro" id="IPR050271">
    <property type="entry name" value="UDP-glycosyltransferase"/>
</dbReference>
<dbReference type="STRING" id="135651.G0N8R1"/>
<dbReference type="Proteomes" id="UP000008068">
    <property type="component" value="Unassembled WGS sequence"/>
</dbReference>
<evidence type="ECO:0000313" key="12">
    <source>
        <dbReference type="EMBL" id="EGT55248.1"/>
    </source>
</evidence>
<keyword evidence="8 11" id="KW-1133">Transmembrane helix</keyword>
<dbReference type="SUPFAM" id="SSF53756">
    <property type="entry name" value="UDP-Glycosyltransferase/glycogen phosphorylase"/>
    <property type="match status" value="1"/>
</dbReference>
<evidence type="ECO:0000256" key="8">
    <source>
        <dbReference type="ARBA" id="ARBA00022989"/>
    </source>
</evidence>
<dbReference type="PANTHER" id="PTHR48043:SF116">
    <property type="entry name" value="GLUCURONOSYLTRANSFERASE"/>
    <property type="match status" value="1"/>
</dbReference>
<keyword evidence="9 11" id="KW-0472">Membrane</keyword>
<evidence type="ECO:0000256" key="7">
    <source>
        <dbReference type="ARBA" id="ARBA00022729"/>
    </source>
</evidence>
<organism evidence="13">
    <name type="scientific">Caenorhabditis brenneri</name>
    <name type="common">Nematode worm</name>
    <dbReference type="NCBI Taxonomy" id="135651"/>
    <lineage>
        <taxon>Eukaryota</taxon>
        <taxon>Metazoa</taxon>
        <taxon>Ecdysozoa</taxon>
        <taxon>Nematoda</taxon>
        <taxon>Chromadorea</taxon>
        <taxon>Rhabditida</taxon>
        <taxon>Rhabditina</taxon>
        <taxon>Rhabditomorpha</taxon>
        <taxon>Rhabditoidea</taxon>
        <taxon>Rhabditidae</taxon>
        <taxon>Peloderinae</taxon>
        <taxon>Caenorhabditis</taxon>
    </lineage>
</organism>
<keyword evidence="5" id="KW-0808">Transferase</keyword>
<dbReference type="eggNOG" id="KOG1192">
    <property type="taxonomic scope" value="Eukaryota"/>
</dbReference>
<dbReference type="HOGENOM" id="CLU_012949_1_4_1"/>
<accession>G0N8R1</accession>
<gene>
    <name evidence="12" type="primary">Cbn-ugt-35</name>
    <name evidence="12" type="ORF">CAEBREN_18334</name>
</gene>
<sequence length="485" mass="55650">MLCGVGGPLGGLSPLWGVVTEWGVIPYLYLVYIQPDEELKKLGDLMDSVEFSRYWTEESSVFSMIPSIQLFQKMFLKIYENLREDLSLLDELKSRNFDAMIYEVIAFNAIAIQEYLGIRTLYPVFSITHTASLSSSIGEPAPPSTLSSALSPFGDQMTFKERVMNTVCTIIYKVVMKPPEMSSYNYPYEKINLKKAESRAPFVFLNSNPYLDFPRSTITKSVLIGGISVNVTEMKQEKLPLEYETILGKQERTVLISFGSIMLSKDMPERYKKTIVAVIESFPNVNFIWKYESNDVDFGKNLKNLFFFKWVPQTALLADSRVSAFITHAGLGSINELSYMGKPAVLVPIFADQMRNAKMLARHNGSICIDKTAFGDFDLLREAINKIFNDESYKRNAENLAKQLRIQPITPRELLLKHATFGAEFGELPSLDPYSRQMSFFTSYMIDIFLLFFSFLSLSVYIVFTFLRFTFKFIFRKRHTKRKFD</sequence>
<dbReference type="Gene3D" id="3.40.50.2000">
    <property type="entry name" value="Glycogen Phosphorylase B"/>
    <property type="match status" value="1"/>
</dbReference>
<dbReference type="GO" id="GO:0016020">
    <property type="term" value="C:membrane"/>
    <property type="evidence" value="ECO:0007669"/>
    <property type="project" value="UniProtKB-SubCell"/>
</dbReference>
<dbReference type="OrthoDB" id="5835829at2759"/>
<dbReference type="EC" id="2.4.1.17" evidence="3"/>
<feature type="transmembrane region" description="Helical" evidence="11">
    <location>
        <begin position="448"/>
        <end position="471"/>
    </location>
</feature>
<evidence type="ECO:0000256" key="6">
    <source>
        <dbReference type="ARBA" id="ARBA00022692"/>
    </source>
</evidence>
<evidence type="ECO:0000256" key="3">
    <source>
        <dbReference type="ARBA" id="ARBA00012544"/>
    </source>
</evidence>
<protein>
    <recommendedName>
        <fullName evidence="3">glucuronosyltransferase</fullName>
        <ecNumber evidence="3">2.4.1.17</ecNumber>
    </recommendedName>
</protein>
<proteinExistence type="inferred from homology"/>
<keyword evidence="7" id="KW-0732">Signal</keyword>
<comment type="catalytic activity">
    <reaction evidence="10">
        <text>glucuronate acceptor + UDP-alpha-D-glucuronate = acceptor beta-D-glucuronoside + UDP + H(+)</text>
        <dbReference type="Rhea" id="RHEA:21032"/>
        <dbReference type="ChEBI" id="CHEBI:15378"/>
        <dbReference type="ChEBI" id="CHEBI:58052"/>
        <dbReference type="ChEBI" id="CHEBI:58223"/>
        <dbReference type="ChEBI" id="CHEBI:132367"/>
        <dbReference type="ChEBI" id="CHEBI:132368"/>
        <dbReference type="EC" id="2.4.1.17"/>
    </reaction>
</comment>
<dbReference type="FunFam" id="3.40.50.2000:FF:000038">
    <property type="entry name" value="UDP-GlucuronosylTransferase"/>
    <property type="match status" value="1"/>
</dbReference>
<dbReference type="PANTHER" id="PTHR48043">
    <property type="entry name" value="EG:EG0003.4 PROTEIN-RELATED"/>
    <property type="match status" value="1"/>
</dbReference>
<evidence type="ECO:0000313" key="13">
    <source>
        <dbReference type="Proteomes" id="UP000008068"/>
    </source>
</evidence>
<dbReference type="Pfam" id="PF00201">
    <property type="entry name" value="UDPGT"/>
    <property type="match status" value="1"/>
</dbReference>
<dbReference type="InterPro" id="IPR002213">
    <property type="entry name" value="UDP_glucos_trans"/>
</dbReference>
<keyword evidence="6 11" id="KW-0812">Transmembrane</keyword>
<evidence type="ECO:0000256" key="5">
    <source>
        <dbReference type="ARBA" id="ARBA00022679"/>
    </source>
</evidence>
<dbReference type="OMA" id="KHATFGA"/>
<dbReference type="CDD" id="cd03784">
    <property type="entry name" value="GT1_Gtf-like"/>
    <property type="match status" value="1"/>
</dbReference>
<evidence type="ECO:0000256" key="1">
    <source>
        <dbReference type="ARBA" id="ARBA00004167"/>
    </source>
</evidence>
<dbReference type="EMBL" id="GL379850">
    <property type="protein sequence ID" value="EGT55248.1"/>
    <property type="molecule type" value="Genomic_DNA"/>
</dbReference>
<evidence type="ECO:0000256" key="9">
    <source>
        <dbReference type="ARBA" id="ARBA00023136"/>
    </source>
</evidence>
<evidence type="ECO:0000256" key="10">
    <source>
        <dbReference type="ARBA" id="ARBA00047475"/>
    </source>
</evidence>
<name>G0N8R1_CAEBE</name>
<dbReference type="GO" id="GO:0015020">
    <property type="term" value="F:glucuronosyltransferase activity"/>
    <property type="evidence" value="ECO:0007669"/>
    <property type="project" value="UniProtKB-EC"/>
</dbReference>
<comment type="similarity">
    <text evidence="2">Belongs to the UDP-glycosyltransferase family.</text>
</comment>
<keyword evidence="13" id="KW-1185">Reference proteome</keyword>
<dbReference type="AlphaFoldDB" id="G0N8R1"/>